<evidence type="ECO:0000259" key="1">
    <source>
        <dbReference type="Pfam" id="PF18495"/>
    </source>
</evidence>
<reference evidence="2 3" key="1">
    <citation type="submission" date="2020-05" db="EMBL/GenBank/DDBJ databases">
        <title>Aquincola sp. isolate from soil.</title>
        <authorList>
            <person name="Han J."/>
            <person name="Kim D.-U."/>
        </authorList>
    </citation>
    <scope>NUCLEOTIDE SEQUENCE [LARGE SCALE GENOMIC DNA]</scope>
    <source>
        <strain evidence="2 3">S2</strain>
    </source>
</reference>
<dbReference type="InterPro" id="IPR043038">
    <property type="entry name" value="VbhA_sf"/>
</dbReference>
<gene>
    <name evidence="2" type="ORF">HLB44_30890</name>
</gene>
<dbReference type="InterPro" id="IPR033788">
    <property type="entry name" value="VbhA-like"/>
</dbReference>
<keyword evidence="3" id="KW-1185">Reference proteome</keyword>
<feature type="domain" description="Antitoxin VbhA" evidence="1">
    <location>
        <begin position="7"/>
        <end position="53"/>
    </location>
</feature>
<dbReference type="Pfam" id="PF18495">
    <property type="entry name" value="VbhA"/>
    <property type="match status" value="1"/>
</dbReference>
<evidence type="ECO:0000313" key="2">
    <source>
        <dbReference type="EMBL" id="NRF71401.1"/>
    </source>
</evidence>
<dbReference type="CDD" id="cd11586">
    <property type="entry name" value="VbhA_like"/>
    <property type="match status" value="1"/>
</dbReference>
<evidence type="ECO:0000313" key="3">
    <source>
        <dbReference type="Proteomes" id="UP000737171"/>
    </source>
</evidence>
<dbReference type="RefSeq" id="WP_173132466.1">
    <property type="nucleotide sequence ID" value="NZ_JABRWJ010000011.1"/>
</dbReference>
<proteinExistence type="predicted"/>
<organism evidence="2 3">
    <name type="scientific">Pseudaquabacterium terrae</name>
    <dbReference type="NCBI Taxonomy" id="2732868"/>
    <lineage>
        <taxon>Bacteria</taxon>
        <taxon>Pseudomonadati</taxon>
        <taxon>Pseudomonadota</taxon>
        <taxon>Betaproteobacteria</taxon>
        <taxon>Burkholderiales</taxon>
        <taxon>Sphaerotilaceae</taxon>
        <taxon>Pseudaquabacterium</taxon>
    </lineage>
</organism>
<dbReference type="EMBL" id="JABRWJ010000011">
    <property type="protein sequence ID" value="NRF71401.1"/>
    <property type="molecule type" value="Genomic_DNA"/>
</dbReference>
<name>A0ABX2ERW3_9BURK</name>
<sequence length="67" mass="7150">MTTENERRHAIEQAIANTRIEGHEPTPEFMADMEAVAKGSMTTEQARAASLARALAADAAAVPPTSR</sequence>
<comment type="caution">
    <text evidence="2">The sequence shown here is derived from an EMBL/GenBank/DDBJ whole genome shotgun (WGS) entry which is preliminary data.</text>
</comment>
<dbReference type="Gene3D" id="1.10.8.1050">
    <property type="entry name" value="Antitoxin VbhA-like"/>
    <property type="match status" value="1"/>
</dbReference>
<dbReference type="InterPro" id="IPR041535">
    <property type="entry name" value="VbhA"/>
</dbReference>
<accession>A0ABX2ERW3</accession>
<protein>
    <submittedName>
        <fullName evidence="2">Antitoxin VbhA family protein</fullName>
    </submittedName>
</protein>
<dbReference type="Proteomes" id="UP000737171">
    <property type="component" value="Unassembled WGS sequence"/>
</dbReference>